<dbReference type="EMBL" id="JAOYFB010000001">
    <property type="protein sequence ID" value="KAK4002728.1"/>
    <property type="molecule type" value="Genomic_DNA"/>
</dbReference>
<reference evidence="1 2" key="1">
    <citation type="journal article" date="2023" name="Nucleic Acids Res.">
        <title>The hologenome of Daphnia magna reveals possible DNA methylation and microbiome-mediated evolution of the host genome.</title>
        <authorList>
            <person name="Chaturvedi A."/>
            <person name="Li X."/>
            <person name="Dhandapani V."/>
            <person name="Marshall H."/>
            <person name="Kissane S."/>
            <person name="Cuenca-Cambronero M."/>
            <person name="Asole G."/>
            <person name="Calvet F."/>
            <person name="Ruiz-Romero M."/>
            <person name="Marangio P."/>
            <person name="Guigo R."/>
            <person name="Rago D."/>
            <person name="Mirbahai L."/>
            <person name="Eastwood N."/>
            <person name="Colbourne J.K."/>
            <person name="Zhou J."/>
            <person name="Mallon E."/>
            <person name="Orsini L."/>
        </authorList>
    </citation>
    <scope>NUCLEOTIDE SEQUENCE [LARGE SCALE GENOMIC DNA]</scope>
    <source>
        <strain evidence="1">LRV0_1</strain>
    </source>
</reference>
<proteinExistence type="predicted"/>
<keyword evidence="2" id="KW-1185">Reference proteome</keyword>
<name>A0ABQ9YQ29_9CRUS</name>
<evidence type="ECO:0000313" key="2">
    <source>
        <dbReference type="Proteomes" id="UP001234178"/>
    </source>
</evidence>
<accession>A0ABQ9YQ29</accession>
<comment type="caution">
    <text evidence="1">The sequence shown here is derived from an EMBL/GenBank/DDBJ whole genome shotgun (WGS) entry which is preliminary data.</text>
</comment>
<organism evidence="1 2">
    <name type="scientific">Daphnia magna</name>
    <dbReference type="NCBI Taxonomy" id="35525"/>
    <lineage>
        <taxon>Eukaryota</taxon>
        <taxon>Metazoa</taxon>
        <taxon>Ecdysozoa</taxon>
        <taxon>Arthropoda</taxon>
        <taxon>Crustacea</taxon>
        <taxon>Branchiopoda</taxon>
        <taxon>Diplostraca</taxon>
        <taxon>Cladocera</taxon>
        <taxon>Anomopoda</taxon>
        <taxon>Daphniidae</taxon>
        <taxon>Daphnia</taxon>
    </lineage>
</organism>
<protein>
    <submittedName>
        <fullName evidence="1">Uncharacterized protein</fullName>
    </submittedName>
</protein>
<evidence type="ECO:0000313" key="1">
    <source>
        <dbReference type="EMBL" id="KAK4002728.1"/>
    </source>
</evidence>
<gene>
    <name evidence="1" type="ORF">OUZ56_004533</name>
</gene>
<dbReference type="Proteomes" id="UP001234178">
    <property type="component" value="Unassembled WGS sequence"/>
</dbReference>
<sequence length="85" mass="9485">MICSGEWAERVGSSFYLSLCLNHQPAAPEMMEQTFTQVESDNRHRRHSVARVTTTLLSLGIQHQVTLMHGKKKGAQQGFANSSII</sequence>